<gene>
    <name evidence="1" type="ORF">OWV82_003836</name>
</gene>
<comment type="caution">
    <text evidence="1">The sequence shown here is derived from an EMBL/GenBank/DDBJ whole genome shotgun (WGS) entry which is preliminary data.</text>
</comment>
<proteinExistence type="predicted"/>
<name>A0ACC1YN51_MELAZ</name>
<sequence length="175" mass="19678">MFSFPSEVGTPGDEVSALSLGAKRMIDGSKTDRALLDLVRDKMAKAARVSGQQTVTSSDGYREVIATSSYLPPRPKRAKKVEEPGNLPHVSVWYKFNERSTLASRVAKLEAQLSQLSQKVIKEFPDLDLHHMKFRFNRDALMAKFGKDQNSANATESFRQLNTRHPLTWRSPDLT</sequence>
<evidence type="ECO:0000313" key="1">
    <source>
        <dbReference type="EMBL" id="KAJ4724901.1"/>
    </source>
</evidence>
<reference evidence="1 2" key="1">
    <citation type="journal article" date="2023" name="Science">
        <title>Complex scaffold remodeling in plant triterpene biosynthesis.</title>
        <authorList>
            <person name="De La Pena R."/>
            <person name="Hodgson H."/>
            <person name="Liu J.C."/>
            <person name="Stephenson M.J."/>
            <person name="Martin A.C."/>
            <person name="Owen C."/>
            <person name="Harkess A."/>
            <person name="Leebens-Mack J."/>
            <person name="Jimenez L.E."/>
            <person name="Osbourn A."/>
            <person name="Sattely E.S."/>
        </authorList>
    </citation>
    <scope>NUCLEOTIDE SEQUENCE [LARGE SCALE GENOMIC DNA]</scope>
    <source>
        <strain evidence="2">cv. JPN11</strain>
        <tissue evidence="1">Leaf</tissue>
    </source>
</reference>
<evidence type="ECO:0000313" key="2">
    <source>
        <dbReference type="Proteomes" id="UP001164539"/>
    </source>
</evidence>
<dbReference type="Proteomes" id="UP001164539">
    <property type="component" value="Chromosome 2"/>
</dbReference>
<organism evidence="1 2">
    <name type="scientific">Melia azedarach</name>
    <name type="common">Chinaberry tree</name>
    <dbReference type="NCBI Taxonomy" id="155640"/>
    <lineage>
        <taxon>Eukaryota</taxon>
        <taxon>Viridiplantae</taxon>
        <taxon>Streptophyta</taxon>
        <taxon>Embryophyta</taxon>
        <taxon>Tracheophyta</taxon>
        <taxon>Spermatophyta</taxon>
        <taxon>Magnoliopsida</taxon>
        <taxon>eudicotyledons</taxon>
        <taxon>Gunneridae</taxon>
        <taxon>Pentapetalae</taxon>
        <taxon>rosids</taxon>
        <taxon>malvids</taxon>
        <taxon>Sapindales</taxon>
        <taxon>Meliaceae</taxon>
        <taxon>Melia</taxon>
    </lineage>
</organism>
<accession>A0ACC1YN51</accession>
<keyword evidence="2" id="KW-1185">Reference proteome</keyword>
<protein>
    <submittedName>
        <fullName evidence="1">Uncharacterized protein</fullName>
    </submittedName>
</protein>
<dbReference type="EMBL" id="CM051395">
    <property type="protein sequence ID" value="KAJ4724901.1"/>
    <property type="molecule type" value="Genomic_DNA"/>
</dbReference>